<evidence type="ECO:0000313" key="2">
    <source>
        <dbReference type="Proteomes" id="UP001320706"/>
    </source>
</evidence>
<keyword evidence="2" id="KW-1185">Reference proteome</keyword>
<protein>
    <submittedName>
        <fullName evidence="1">Uncharacterized protein</fullName>
    </submittedName>
</protein>
<sequence length="166" mass="18687">MAKSFGEAAQRSCKESLPVCLGFICACLRRKLLDLPNYRLVCLYRWVRRSSDNVGGAVHETQHLPVLRLLEFREWLSNPTGSFNTSARHSIALDLGRRVPVLSQTGVDSFIDESSFASMYNSTLVVPSHLTTRCDTPCSCSRLFTACFTDYAYIDTREDVFETSCL</sequence>
<evidence type="ECO:0000313" key="1">
    <source>
        <dbReference type="EMBL" id="KAK8195968.1"/>
    </source>
</evidence>
<organism evidence="1 2">
    <name type="scientific">Zalaria obscura</name>
    <dbReference type="NCBI Taxonomy" id="2024903"/>
    <lineage>
        <taxon>Eukaryota</taxon>
        <taxon>Fungi</taxon>
        <taxon>Dikarya</taxon>
        <taxon>Ascomycota</taxon>
        <taxon>Pezizomycotina</taxon>
        <taxon>Dothideomycetes</taxon>
        <taxon>Dothideomycetidae</taxon>
        <taxon>Dothideales</taxon>
        <taxon>Zalariaceae</taxon>
        <taxon>Zalaria</taxon>
    </lineage>
</organism>
<reference evidence="1" key="1">
    <citation type="submission" date="2024-02" db="EMBL/GenBank/DDBJ databases">
        <title>Metagenome Assembled Genome of Zalaria obscura JY119.</title>
        <authorList>
            <person name="Vighnesh L."/>
            <person name="Jagadeeshwari U."/>
            <person name="Venkata Ramana C."/>
            <person name="Sasikala C."/>
        </authorList>
    </citation>
    <scope>NUCLEOTIDE SEQUENCE</scope>
    <source>
        <strain evidence="1">JY119</strain>
    </source>
</reference>
<proteinExistence type="predicted"/>
<dbReference type="EMBL" id="JAMKPW020000042">
    <property type="protein sequence ID" value="KAK8195968.1"/>
    <property type="molecule type" value="Genomic_DNA"/>
</dbReference>
<gene>
    <name evidence="1" type="ORF">M8818_007119</name>
</gene>
<name>A0ACC3S430_9PEZI</name>
<accession>A0ACC3S430</accession>
<dbReference type="Proteomes" id="UP001320706">
    <property type="component" value="Unassembled WGS sequence"/>
</dbReference>
<comment type="caution">
    <text evidence="1">The sequence shown here is derived from an EMBL/GenBank/DDBJ whole genome shotgun (WGS) entry which is preliminary data.</text>
</comment>